<dbReference type="EMBL" id="JBHUMP010000005">
    <property type="protein sequence ID" value="MFD2739556.1"/>
    <property type="molecule type" value="Genomic_DNA"/>
</dbReference>
<evidence type="ECO:0000313" key="2">
    <source>
        <dbReference type="Proteomes" id="UP001597474"/>
    </source>
</evidence>
<protein>
    <recommendedName>
        <fullName evidence="3">Tetratricopeptide repeat-containing protein</fullName>
    </recommendedName>
</protein>
<dbReference type="PROSITE" id="PS51257">
    <property type="entry name" value="PROKAR_LIPOPROTEIN"/>
    <property type="match status" value="1"/>
</dbReference>
<reference evidence="2" key="1">
    <citation type="journal article" date="2019" name="Int. J. Syst. Evol. Microbiol.">
        <title>The Global Catalogue of Microorganisms (GCM) 10K type strain sequencing project: providing services to taxonomists for standard genome sequencing and annotation.</title>
        <authorList>
            <consortium name="The Broad Institute Genomics Platform"/>
            <consortium name="The Broad Institute Genome Sequencing Center for Infectious Disease"/>
            <person name="Wu L."/>
            <person name="Ma J."/>
        </authorList>
    </citation>
    <scope>NUCLEOTIDE SEQUENCE [LARGE SCALE GENOMIC DNA]</scope>
    <source>
        <strain evidence="2">TISTR 2562</strain>
    </source>
</reference>
<sequence>MTRAFATGGRYGGGAVCALVLTFACGVPAKVPAEVAFILASGGEVTLNGAAPTVPFGSAARNLPQSLTFSQNLPGITPALLLQPPARLHLAAEAANLTAGDEPEDAVAPAGNAPTSVPRFETGLMVFPEAAQSLREQRDIFANCLAEASPEDLPQILLDHAQQLIARMMLPEARGLVIAALRDLPEQDRIARARGEGYRSLIDYLGAPRGPRAAETLPAEWAGDPLWPTLLKLQHGALPAARLTAARAQAALQNPAIAAVLAMGLFEAALEAGEIAMAREITADAEALGARMEPDRLLLMRGLLALAERDDRTAFDFFAWAAEGRGRAAAEARLHIADLALGRRNPGLLPQVLDILKAGVPHWRGDALALRMRARLAQVAEELRDQETAIMVMADIIESFPASLEAVLADERIPLALTRTERRIARDSLSLEEGLALARRIGPRVAQRPEWVGLRLTLADKIAEAGLQQAAVAEYQVVWQELLALGASRIDPALQDRLVLHEARLLIGMGRPKAARIALDRRAAPHPDAPEADFALLRAQLDGAPQGGPENPGETATPGDPELALARARHALQAGSEAAALAAYRAALGRAEGARESDHLQAMRLAAKLEKTLPTNETPVATGDLAAPALPVLTGLAARMPALAPVAEDLSRGMLETAAATTEAVDELLAAIE</sequence>
<organism evidence="1 2">
    <name type="scientific">Sulfitobacter aestuarii</name>
    <dbReference type="NCBI Taxonomy" id="2161676"/>
    <lineage>
        <taxon>Bacteria</taxon>
        <taxon>Pseudomonadati</taxon>
        <taxon>Pseudomonadota</taxon>
        <taxon>Alphaproteobacteria</taxon>
        <taxon>Rhodobacterales</taxon>
        <taxon>Roseobacteraceae</taxon>
        <taxon>Sulfitobacter</taxon>
    </lineage>
</organism>
<proteinExistence type="predicted"/>
<dbReference type="Proteomes" id="UP001597474">
    <property type="component" value="Unassembled WGS sequence"/>
</dbReference>
<comment type="caution">
    <text evidence="1">The sequence shown here is derived from an EMBL/GenBank/DDBJ whole genome shotgun (WGS) entry which is preliminary data.</text>
</comment>
<accession>A0ABW5U313</accession>
<gene>
    <name evidence="1" type="ORF">ACFSUD_08255</name>
</gene>
<keyword evidence="2" id="KW-1185">Reference proteome</keyword>
<name>A0ABW5U313_9RHOB</name>
<dbReference type="RefSeq" id="WP_386373291.1">
    <property type="nucleotide sequence ID" value="NZ_JBHUMP010000005.1"/>
</dbReference>
<evidence type="ECO:0008006" key="3">
    <source>
        <dbReference type="Google" id="ProtNLM"/>
    </source>
</evidence>
<evidence type="ECO:0000313" key="1">
    <source>
        <dbReference type="EMBL" id="MFD2739556.1"/>
    </source>
</evidence>